<keyword evidence="3" id="KW-1185">Reference proteome</keyword>
<dbReference type="Proteomes" id="UP001292079">
    <property type="component" value="Unassembled WGS sequence"/>
</dbReference>
<feature type="region of interest" description="Disordered" evidence="1">
    <location>
        <begin position="43"/>
        <end position="96"/>
    </location>
</feature>
<sequence>MYSTQSTVNRIENSVSHSGGGEHKVHYPPAANRVHGTEYRMASSAGYNPVPNKQSCGRDEHEDSRINSGNSRSAIKPAGHLPQGNTRVKPDLNDYF</sequence>
<name>A0AAE1ZJ26_SCHME</name>
<feature type="compositionally biased region" description="Basic and acidic residues" evidence="1">
    <location>
        <begin position="56"/>
        <end position="65"/>
    </location>
</feature>
<evidence type="ECO:0000256" key="1">
    <source>
        <dbReference type="SAM" id="MobiDB-lite"/>
    </source>
</evidence>
<reference evidence="2" key="1">
    <citation type="submission" date="2022-04" db="EMBL/GenBank/DDBJ databases">
        <authorList>
            <person name="Xu L."/>
            <person name="Lv Z."/>
        </authorList>
    </citation>
    <scope>NUCLEOTIDE SEQUENCE</scope>
    <source>
        <strain evidence="2">LV_2022a</strain>
    </source>
</reference>
<protein>
    <submittedName>
        <fullName evidence="2">Uncharacterized protein</fullName>
    </submittedName>
</protein>
<reference evidence="2" key="2">
    <citation type="journal article" date="2023" name="Infect Dis Poverty">
        <title>Chromosome-scale genome of the human blood fluke Schistosoma mekongi and its implications for public health.</title>
        <authorList>
            <person name="Zhou M."/>
            <person name="Xu L."/>
            <person name="Xu D."/>
            <person name="Chen W."/>
            <person name="Khan J."/>
            <person name="Hu Y."/>
            <person name="Huang H."/>
            <person name="Wei H."/>
            <person name="Zhang Y."/>
            <person name="Chusongsang P."/>
            <person name="Tanasarnprasert K."/>
            <person name="Hu X."/>
            <person name="Limpanont Y."/>
            <person name="Lv Z."/>
        </authorList>
    </citation>
    <scope>NUCLEOTIDE SEQUENCE</scope>
    <source>
        <strain evidence="2">LV_2022a</strain>
    </source>
</reference>
<feature type="region of interest" description="Disordered" evidence="1">
    <location>
        <begin position="1"/>
        <end position="29"/>
    </location>
</feature>
<accession>A0AAE1ZJ26</accession>
<evidence type="ECO:0000313" key="3">
    <source>
        <dbReference type="Proteomes" id="UP001292079"/>
    </source>
</evidence>
<comment type="caution">
    <text evidence="2">The sequence shown here is derived from an EMBL/GenBank/DDBJ whole genome shotgun (WGS) entry which is preliminary data.</text>
</comment>
<dbReference type="AlphaFoldDB" id="A0AAE1ZJ26"/>
<organism evidence="2 3">
    <name type="scientific">Schistosoma mekongi</name>
    <name type="common">Parasitic worm</name>
    <dbReference type="NCBI Taxonomy" id="38744"/>
    <lineage>
        <taxon>Eukaryota</taxon>
        <taxon>Metazoa</taxon>
        <taxon>Spiralia</taxon>
        <taxon>Lophotrochozoa</taxon>
        <taxon>Platyhelminthes</taxon>
        <taxon>Trematoda</taxon>
        <taxon>Digenea</taxon>
        <taxon>Strigeidida</taxon>
        <taxon>Schistosomatoidea</taxon>
        <taxon>Schistosomatidae</taxon>
        <taxon>Schistosoma</taxon>
    </lineage>
</organism>
<feature type="compositionally biased region" description="Polar residues" evidence="1">
    <location>
        <begin position="1"/>
        <end position="17"/>
    </location>
</feature>
<proteinExistence type="predicted"/>
<evidence type="ECO:0000313" key="2">
    <source>
        <dbReference type="EMBL" id="KAK4474628.1"/>
    </source>
</evidence>
<dbReference type="EMBL" id="JALJAT010000001">
    <property type="protein sequence ID" value="KAK4474628.1"/>
    <property type="molecule type" value="Genomic_DNA"/>
</dbReference>
<gene>
    <name evidence="2" type="ORF">MN116_001764</name>
</gene>